<protein>
    <recommendedName>
        <fullName evidence="1">GAF domain-containing protein</fullName>
    </recommendedName>
</protein>
<gene>
    <name evidence="2" type="ORF">GCM10023189_11650</name>
</gene>
<dbReference type="SMART" id="SM00065">
    <property type="entry name" value="GAF"/>
    <property type="match status" value="1"/>
</dbReference>
<evidence type="ECO:0000259" key="1">
    <source>
        <dbReference type="SMART" id="SM00065"/>
    </source>
</evidence>
<keyword evidence="3" id="KW-1185">Reference proteome</keyword>
<dbReference type="InterPro" id="IPR003018">
    <property type="entry name" value="GAF"/>
</dbReference>
<dbReference type="EMBL" id="BAABHD010000012">
    <property type="protein sequence ID" value="GAA4450674.1"/>
    <property type="molecule type" value="Genomic_DNA"/>
</dbReference>
<reference evidence="3" key="1">
    <citation type="journal article" date="2019" name="Int. J. Syst. Evol. Microbiol.">
        <title>The Global Catalogue of Microorganisms (GCM) 10K type strain sequencing project: providing services to taxonomists for standard genome sequencing and annotation.</title>
        <authorList>
            <consortium name="The Broad Institute Genomics Platform"/>
            <consortium name="The Broad Institute Genome Sequencing Center for Infectious Disease"/>
            <person name="Wu L."/>
            <person name="Ma J."/>
        </authorList>
    </citation>
    <scope>NUCLEOTIDE SEQUENCE [LARGE SCALE GENOMIC DNA]</scope>
    <source>
        <strain evidence="3">JCM 17927</strain>
    </source>
</reference>
<dbReference type="Pfam" id="PF01590">
    <property type="entry name" value="GAF"/>
    <property type="match status" value="1"/>
</dbReference>
<dbReference type="RefSeq" id="WP_345241512.1">
    <property type="nucleotide sequence ID" value="NZ_BAABHD010000012.1"/>
</dbReference>
<sequence>MKPAPLPPNEAERLKALAQYKILDTLPEEVYDDITRIASEITGTPIALLNLVDENRQWTKSKQGIDLTEIPRDQAFCAHSILNPDEIMVVEDARYDERFHDNPLTTGDPHIVFYAGVPIVDAGGHALGSLCVIDNRPRSLPENKLLGLKALAKLVNAHFELRKTKLELDQTRSGVNQVPPVTTSAAPVVASSLISQIETNLRSLLDNNPEPEQLSQLTKLQQTVTTLKSVLNSSR</sequence>
<proteinExistence type="predicted"/>
<dbReference type="Gene3D" id="3.30.450.40">
    <property type="match status" value="1"/>
</dbReference>
<dbReference type="PANTHER" id="PTHR43102:SF2">
    <property type="entry name" value="GAF DOMAIN-CONTAINING PROTEIN"/>
    <property type="match status" value="1"/>
</dbReference>
<accession>A0ABP8MKY1</accession>
<evidence type="ECO:0000313" key="2">
    <source>
        <dbReference type="EMBL" id="GAA4450674.1"/>
    </source>
</evidence>
<dbReference type="Proteomes" id="UP001501175">
    <property type="component" value="Unassembled WGS sequence"/>
</dbReference>
<dbReference type="InterPro" id="IPR029016">
    <property type="entry name" value="GAF-like_dom_sf"/>
</dbReference>
<dbReference type="SUPFAM" id="SSF55781">
    <property type="entry name" value="GAF domain-like"/>
    <property type="match status" value="1"/>
</dbReference>
<name>A0ABP8MKY1_9BACT</name>
<comment type="caution">
    <text evidence="2">The sequence shown here is derived from an EMBL/GenBank/DDBJ whole genome shotgun (WGS) entry which is preliminary data.</text>
</comment>
<dbReference type="PANTHER" id="PTHR43102">
    <property type="entry name" value="SLR1143 PROTEIN"/>
    <property type="match status" value="1"/>
</dbReference>
<feature type="domain" description="GAF" evidence="1">
    <location>
        <begin position="26"/>
        <end position="169"/>
    </location>
</feature>
<organism evidence="2 3">
    <name type="scientific">Nibrella saemangeumensis</name>
    <dbReference type="NCBI Taxonomy" id="1084526"/>
    <lineage>
        <taxon>Bacteria</taxon>
        <taxon>Pseudomonadati</taxon>
        <taxon>Bacteroidota</taxon>
        <taxon>Cytophagia</taxon>
        <taxon>Cytophagales</taxon>
        <taxon>Spirosomataceae</taxon>
        <taxon>Nibrella</taxon>
    </lineage>
</organism>
<evidence type="ECO:0000313" key="3">
    <source>
        <dbReference type="Proteomes" id="UP001501175"/>
    </source>
</evidence>